<dbReference type="AlphaFoldDB" id="A0A251SYD6"/>
<proteinExistence type="predicted"/>
<evidence type="ECO:0000313" key="1">
    <source>
        <dbReference type="EMBL" id="OTG03875.1"/>
    </source>
</evidence>
<name>A0A251SYD6_HELAN</name>
<dbReference type="Proteomes" id="UP000215914">
    <property type="component" value="Chromosome 12"/>
</dbReference>
<evidence type="ECO:0000313" key="2">
    <source>
        <dbReference type="Proteomes" id="UP000215914"/>
    </source>
</evidence>
<sequence length="56" mass="6764">MVRKQVEKNCFSSEKRWCPSRYKYANCSIVLEESYIQDRGREGKSEYLWKLNVSCH</sequence>
<accession>A0A251SYD6</accession>
<keyword evidence="2" id="KW-1185">Reference proteome</keyword>
<reference evidence="2" key="1">
    <citation type="journal article" date="2017" name="Nature">
        <title>The sunflower genome provides insights into oil metabolism, flowering and Asterid evolution.</title>
        <authorList>
            <person name="Badouin H."/>
            <person name="Gouzy J."/>
            <person name="Grassa C.J."/>
            <person name="Murat F."/>
            <person name="Staton S.E."/>
            <person name="Cottret L."/>
            <person name="Lelandais-Briere C."/>
            <person name="Owens G.L."/>
            <person name="Carrere S."/>
            <person name="Mayjonade B."/>
            <person name="Legrand L."/>
            <person name="Gill N."/>
            <person name="Kane N.C."/>
            <person name="Bowers J.E."/>
            <person name="Hubner S."/>
            <person name="Bellec A."/>
            <person name="Berard A."/>
            <person name="Berges H."/>
            <person name="Blanchet N."/>
            <person name="Boniface M.C."/>
            <person name="Brunel D."/>
            <person name="Catrice O."/>
            <person name="Chaidir N."/>
            <person name="Claudel C."/>
            <person name="Donnadieu C."/>
            <person name="Faraut T."/>
            <person name="Fievet G."/>
            <person name="Helmstetter N."/>
            <person name="King M."/>
            <person name="Knapp S.J."/>
            <person name="Lai Z."/>
            <person name="Le Paslier M.C."/>
            <person name="Lippi Y."/>
            <person name="Lorenzon L."/>
            <person name="Mandel J.R."/>
            <person name="Marage G."/>
            <person name="Marchand G."/>
            <person name="Marquand E."/>
            <person name="Bret-Mestries E."/>
            <person name="Morien E."/>
            <person name="Nambeesan S."/>
            <person name="Nguyen T."/>
            <person name="Pegot-Espagnet P."/>
            <person name="Pouilly N."/>
            <person name="Raftis F."/>
            <person name="Sallet E."/>
            <person name="Schiex T."/>
            <person name="Thomas J."/>
            <person name="Vandecasteele C."/>
            <person name="Vares D."/>
            <person name="Vear F."/>
            <person name="Vautrin S."/>
            <person name="Crespi M."/>
            <person name="Mangin B."/>
            <person name="Burke J.M."/>
            <person name="Salse J."/>
            <person name="Munos S."/>
            <person name="Vincourt P."/>
            <person name="Rieseberg L.H."/>
            <person name="Langlade N.B."/>
        </authorList>
    </citation>
    <scope>NUCLEOTIDE SEQUENCE [LARGE SCALE GENOMIC DNA]</scope>
    <source>
        <strain evidence="2">cv. SF193</strain>
    </source>
</reference>
<dbReference type="EMBL" id="CM007901">
    <property type="protein sequence ID" value="OTG03875.1"/>
    <property type="molecule type" value="Genomic_DNA"/>
</dbReference>
<gene>
    <name evidence="1" type="ORF">HannXRQ_Chr12g0356101</name>
</gene>
<protein>
    <submittedName>
        <fullName evidence="1">Uncharacterized protein</fullName>
    </submittedName>
</protein>
<organism evidence="1 2">
    <name type="scientific">Helianthus annuus</name>
    <name type="common">Common sunflower</name>
    <dbReference type="NCBI Taxonomy" id="4232"/>
    <lineage>
        <taxon>Eukaryota</taxon>
        <taxon>Viridiplantae</taxon>
        <taxon>Streptophyta</taxon>
        <taxon>Embryophyta</taxon>
        <taxon>Tracheophyta</taxon>
        <taxon>Spermatophyta</taxon>
        <taxon>Magnoliopsida</taxon>
        <taxon>eudicotyledons</taxon>
        <taxon>Gunneridae</taxon>
        <taxon>Pentapetalae</taxon>
        <taxon>asterids</taxon>
        <taxon>campanulids</taxon>
        <taxon>Asterales</taxon>
        <taxon>Asteraceae</taxon>
        <taxon>Asteroideae</taxon>
        <taxon>Heliantheae alliance</taxon>
        <taxon>Heliantheae</taxon>
        <taxon>Helianthus</taxon>
    </lineage>
</organism>
<dbReference type="InParanoid" id="A0A251SYD6"/>